<reference evidence="1" key="1">
    <citation type="submission" date="2019-12" db="EMBL/GenBank/DDBJ databases">
        <title>Genome sequencing and annotation of Brassica cretica.</title>
        <authorList>
            <person name="Studholme D.J."/>
            <person name="Sarris P.F."/>
        </authorList>
    </citation>
    <scope>NUCLEOTIDE SEQUENCE</scope>
    <source>
        <strain evidence="1">PFS-001/15</strain>
        <tissue evidence="1">Leaf</tissue>
    </source>
</reference>
<dbReference type="AlphaFoldDB" id="A0A3N6PUT4"/>
<dbReference type="Proteomes" id="UP000712281">
    <property type="component" value="Unassembled WGS sequence"/>
</dbReference>
<sequence>MSQRLELEARIFLKTSGQLVVACVYAATNNGCSGVFSSLHFGQESFAVDKILKYISFSSFKEPIFLRNKLHDSSTVSLEEFLAKYKKQSSSSFVMDGDETDRDEFSSYDAMLAALDFTQRYKLRRPEMYFQAHRFKLVYK</sequence>
<comment type="caution">
    <text evidence="1">The sequence shown here is derived from an EMBL/GenBank/DDBJ whole genome shotgun (WGS) entry which is preliminary data.</text>
</comment>
<name>A0A3N6PUT4_BRACR</name>
<organism evidence="1 2">
    <name type="scientific">Brassica cretica</name>
    <name type="common">Mustard</name>
    <dbReference type="NCBI Taxonomy" id="69181"/>
    <lineage>
        <taxon>Eukaryota</taxon>
        <taxon>Viridiplantae</taxon>
        <taxon>Streptophyta</taxon>
        <taxon>Embryophyta</taxon>
        <taxon>Tracheophyta</taxon>
        <taxon>Spermatophyta</taxon>
        <taxon>Magnoliopsida</taxon>
        <taxon>eudicotyledons</taxon>
        <taxon>Gunneridae</taxon>
        <taxon>Pentapetalae</taxon>
        <taxon>rosids</taxon>
        <taxon>malvids</taxon>
        <taxon>Brassicales</taxon>
        <taxon>Brassicaceae</taxon>
        <taxon>Brassiceae</taxon>
        <taxon>Brassica</taxon>
    </lineage>
</organism>
<gene>
    <name evidence="1" type="ORF">F2Q68_00041310</name>
</gene>
<evidence type="ECO:0000313" key="1">
    <source>
        <dbReference type="EMBL" id="KAF2620296.1"/>
    </source>
</evidence>
<evidence type="ECO:0000313" key="2">
    <source>
        <dbReference type="Proteomes" id="UP000712281"/>
    </source>
</evidence>
<protein>
    <submittedName>
        <fullName evidence="1">Uncharacterized protein</fullName>
    </submittedName>
</protein>
<proteinExistence type="predicted"/>
<dbReference type="OrthoDB" id="10403786at2759"/>
<dbReference type="EMBL" id="QGKW02000007">
    <property type="protein sequence ID" value="KAF2620296.1"/>
    <property type="molecule type" value="Genomic_DNA"/>
</dbReference>
<accession>A0A3N6PUT4</accession>